<dbReference type="RefSeq" id="WP_051511774.1">
    <property type="nucleotide sequence ID" value="NZ_AVFL01000005.1"/>
</dbReference>
<dbReference type="InterPro" id="IPR036280">
    <property type="entry name" value="Multihaem_cyt_sf"/>
</dbReference>
<organism evidence="1 2">
    <name type="scientific">Skermanella stibiiresistens SB22</name>
    <dbReference type="NCBI Taxonomy" id="1385369"/>
    <lineage>
        <taxon>Bacteria</taxon>
        <taxon>Pseudomonadati</taxon>
        <taxon>Pseudomonadota</taxon>
        <taxon>Alphaproteobacteria</taxon>
        <taxon>Rhodospirillales</taxon>
        <taxon>Azospirillaceae</taxon>
        <taxon>Skermanella</taxon>
    </lineage>
</organism>
<evidence type="ECO:0000313" key="2">
    <source>
        <dbReference type="Proteomes" id="UP000019486"/>
    </source>
</evidence>
<name>W9H990_9PROT</name>
<dbReference type="Proteomes" id="UP000019486">
    <property type="component" value="Unassembled WGS sequence"/>
</dbReference>
<dbReference type="STRING" id="1385369.N825_30875"/>
<proteinExistence type="predicted"/>
<accession>W9H990</accession>
<dbReference type="EMBL" id="AVFL01000005">
    <property type="protein sequence ID" value="EWY41232.1"/>
    <property type="molecule type" value="Genomic_DNA"/>
</dbReference>
<reference evidence="1 2" key="1">
    <citation type="submission" date="2013-08" db="EMBL/GenBank/DDBJ databases">
        <title>The genome sequence of Skermanella stibiiresistens.</title>
        <authorList>
            <person name="Zhu W."/>
            <person name="Wang G."/>
        </authorList>
    </citation>
    <scope>NUCLEOTIDE SEQUENCE [LARGE SCALE GENOMIC DNA]</scope>
    <source>
        <strain evidence="1 2">SB22</strain>
    </source>
</reference>
<protein>
    <submittedName>
        <fullName evidence="1">Uncharacterized protein</fullName>
    </submittedName>
</protein>
<evidence type="ECO:0000313" key="1">
    <source>
        <dbReference type="EMBL" id="EWY41232.1"/>
    </source>
</evidence>
<gene>
    <name evidence="1" type="ORF">N825_30875</name>
</gene>
<dbReference type="AlphaFoldDB" id="W9H990"/>
<dbReference type="SUPFAM" id="SSF48695">
    <property type="entry name" value="Multiheme cytochromes"/>
    <property type="match status" value="1"/>
</dbReference>
<sequence>MTTAGERLIMGTTTAVRSILSALAPLAMLIAVASAGFGGTGAAVASDVSHAIGDYARECAQRIAPLPAFDCLKGERIPITVDGVEPETYVPDMPCDRPSLLTAPAGGDGYCVPNSRALVLRDDDKAQISAYCRQTTIRPDDTDIFDEVNVIVHGLDTGSTCWFQSKDVQGGFNARNVPAPEDPVAGAAFWKTPEQTAAGNCVSCHDSDPFMYSPYYAQTHALPSNPLGKYANDIGKPFQEWEKPKSVSTPGNTCTTCHRIGNMQSCNLSMYQSFDPTLVKQIDDWGKQFPQSHWMPPGDLHSQAQWNVIYADSIAKLGRCCQHPEAPECVVEPIPGGG</sequence>
<comment type="caution">
    <text evidence="1">The sequence shown here is derived from an EMBL/GenBank/DDBJ whole genome shotgun (WGS) entry which is preliminary data.</text>
</comment>
<keyword evidence="2" id="KW-1185">Reference proteome</keyword>